<evidence type="ECO:0000259" key="1">
    <source>
        <dbReference type="Pfam" id="PF00534"/>
    </source>
</evidence>
<sequence length="410" mass="45482">MCHGMVDFLWKKGIDNPMHAQTTKLRICVASSGLGHVMRGVEAWAGDLGETLANRGEQVILCKGAGDAAEPYERIVSCWTRNSTATRRLLKCIPNAIGWRIGIGSPYGVEQFTFAVNLLSILHHEQIDVLHLQDPQLAILIQQAQRVGLCSAKMVFSHATEEPPELLNKFSFVQHLAPWHQHQAVAAGIGNAHWTTIPDFVDTTQFHPDTNPTLRQDLAIPQDAHVALVSSAIKKKHKRVDYLIDEVATVLRRRPDLPLWLVIAGGREQDTNELVAIAKAKLGDRVRFAIQYPRNQMGELYQMADVFLHGSLFEMFGLVLLEATASGLPCLFHHHPVMQWVVGPGGIPLDTTVNGTLANTLIDLLDDQPRLEQMKAAARAHCVQHFGRDVVVDQILQYYQQVVGQSKVAA</sequence>
<protein>
    <submittedName>
        <fullName evidence="2">Mannosylfructose-phosphate synthase</fullName>
        <ecNumber evidence="2">2.4.1.246</ecNumber>
    </submittedName>
</protein>
<dbReference type="SUPFAM" id="SSF53756">
    <property type="entry name" value="UDP-Glycosyltransferase/glycogen phosphorylase"/>
    <property type="match status" value="1"/>
</dbReference>
<dbReference type="PANTHER" id="PTHR45947:SF3">
    <property type="entry name" value="SULFOQUINOVOSYL TRANSFERASE SQD2"/>
    <property type="match status" value="1"/>
</dbReference>
<accession>A0A5C5Z622</accession>
<comment type="caution">
    <text evidence="2">The sequence shown here is derived from an EMBL/GenBank/DDBJ whole genome shotgun (WGS) entry which is preliminary data.</text>
</comment>
<organism evidence="2 3">
    <name type="scientific">Novipirellula herctigrandis</name>
    <dbReference type="NCBI Taxonomy" id="2527986"/>
    <lineage>
        <taxon>Bacteria</taxon>
        <taxon>Pseudomonadati</taxon>
        <taxon>Planctomycetota</taxon>
        <taxon>Planctomycetia</taxon>
        <taxon>Pirellulales</taxon>
        <taxon>Pirellulaceae</taxon>
        <taxon>Novipirellula</taxon>
    </lineage>
</organism>
<keyword evidence="2" id="KW-0808">Transferase</keyword>
<name>A0A5C5Z622_9BACT</name>
<gene>
    <name evidence="2" type="primary">mfpsA_2</name>
    <name evidence="2" type="ORF">CA13_42250</name>
</gene>
<dbReference type="PANTHER" id="PTHR45947">
    <property type="entry name" value="SULFOQUINOVOSYL TRANSFERASE SQD2"/>
    <property type="match status" value="1"/>
</dbReference>
<keyword evidence="2" id="KW-0328">Glycosyltransferase</keyword>
<dbReference type="CDD" id="cd03801">
    <property type="entry name" value="GT4_PimA-like"/>
    <property type="match status" value="1"/>
</dbReference>
<evidence type="ECO:0000313" key="2">
    <source>
        <dbReference type="EMBL" id="TWT82762.1"/>
    </source>
</evidence>
<dbReference type="Gene3D" id="3.40.50.2000">
    <property type="entry name" value="Glycogen Phosphorylase B"/>
    <property type="match status" value="2"/>
</dbReference>
<dbReference type="Proteomes" id="UP000315010">
    <property type="component" value="Unassembled WGS sequence"/>
</dbReference>
<dbReference type="AlphaFoldDB" id="A0A5C5Z622"/>
<dbReference type="OrthoDB" id="9802525at2"/>
<evidence type="ECO:0000313" key="3">
    <source>
        <dbReference type="Proteomes" id="UP000315010"/>
    </source>
</evidence>
<feature type="domain" description="Glycosyl transferase family 1" evidence="1">
    <location>
        <begin position="212"/>
        <end position="380"/>
    </location>
</feature>
<dbReference type="GO" id="GO:0103011">
    <property type="term" value="F:mannosylfructose-phosphate synthase activity"/>
    <property type="evidence" value="ECO:0007669"/>
    <property type="project" value="UniProtKB-EC"/>
</dbReference>
<proteinExistence type="predicted"/>
<keyword evidence="3" id="KW-1185">Reference proteome</keyword>
<reference evidence="2 3" key="1">
    <citation type="submission" date="2019-02" db="EMBL/GenBank/DDBJ databases">
        <title>Deep-cultivation of Planctomycetes and their phenomic and genomic characterization uncovers novel biology.</title>
        <authorList>
            <person name="Wiegand S."/>
            <person name="Jogler M."/>
            <person name="Boedeker C."/>
            <person name="Pinto D."/>
            <person name="Vollmers J."/>
            <person name="Rivas-Marin E."/>
            <person name="Kohn T."/>
            <person name="Peeters S.H."/>
            <person name="Heuer A."/>
            <person name="Rast P."/>
            <person name="Oberbeckmann S."/>
            <person name="Bunk B."/>
            <person name="Jeske O."/>
            <person name="Meyerdierks A."/>
            <person name="Storesund J.E."/>
            <person name="Kallscheuer N."/>
            <person name="Luecker S."/>
            <person name="Lage O.M."/>
            <person name="Pohl T."/>
            <person name="Merkel B.J."/>
            <person name="Hornburger P."/>
            <person name="Mueller R.-W."/>
            <person name="Bruemmer F."/>
            <person name="Labrenz M."/>
            <person name="Spormann A.M."/>
            <person name="Op Den Camp H."/>
            <person name="Overmann J."/>
            <person name="Amann R."/>
            <person name="Jetten M.S.M."/>
            <person name="Mascher T."/>
            <person name="Medema M.H."/>
            <person name="Devos D.P."/>
            <person name="Kaster A.-K."/>
            <person name="Ovreas L."/>
            <person name="Rohde M."/>
            <person name="Galperin M.Y."/>
            <person name="Jogler C."/>
        </authorList>
    </citation>
    <scope>NUCLEOTIDE SEQUENCE [LARGE SCALE GENOMIC DNA]</scope>
    <source>
        <strain evidence="2 3">CA13</strain>
    </source>
</reference>
<dbReference type="InterPro" id="IPR001296">
    <property type="entry name" value="Glyco_trans_1"/>
</dbReference>
<dbReference type="InterPro" id="IPR050194">
    <property type="entry name" value="Glycosyltransferase_grp1"/>
</dbReference>
<dbReference type="Pfam" id="PF00534">
    <property type="entry name" value="Glycos_transf_1"/>
    <property type="match status" value="1"/>
</dbReference>
<dbReference type="EC" id="2.4.1.246" evidence="2"/>
<dbReference type="EMBL" id="SJPJ01000001">
    <property type="protein sequence ID" value="TWT82762.1"/>
    <property type="molecule type" value="Genomic_DNA"/>
</dbReference>